<dbReference type="AlphaFoldDB" id="A0A236UUE7"/>
<accession>A0A236UUE7</accession>
<dbReference type="Proteomes" id="UP000864586">
    <property type="component" value="Unassembled WGS sequence"/>
</dbReference>
<evidence type="ECO:0000313" key="1">
    <source>
        <dbReference type="EMBL" id="EGE3745009.1"/>
    </source>
</evidence>
<organism evidence="1">
    <name type="scientific">Shigella boydii</name>
    <dbReference type="NCBI Taxonomy" id="621"/>
    <lineage>
        <taxon>Bacteria</taxon>
        <taxon>Pseudomonadati</taxon>
        <taxon>Pseudomonadota</taxon>
        <taxon>Gammaproteobacteria</taxon>
        <taxon>Enterobacterales</taxon>
        <taxon>Enterobacteriaceae</taxon>
        <taxon>Shigella</taxon>
    </lineage>
</organism>
<gene>
    <name evidence="1" type="ORF">DLV22_09920</name>
</gene>
<name>A0A236UUE7_SHIBO</name>
<comment type="caution">
    <text evidence="1">The sequence shown here is derived from an EMBL/GenBank/DDBJ whole genome shotgun (WGS) entry which is preliminary data.</text>
</comment>
<sequence>MCFFSIKLPSSTIICQPDTPQALTCFHALGNLRNQHDFFCG</sequence>
<proteinExistence type="predicted"/>
<dbReference type="GO" id="GO:0016740">
    <property type="term" value="F:transferase activity"/>
    <property type="evidence" value="ECO:0007669"/>
    <property type="project" value="UniProtKB-KW"/>
</dbReference>
<reference evidence="1" key="1">
    <citation type="submission" date="2018-05" db="EMBL/GenBank/DDBJ databases">
        <authorList>
            <person name="Ashton P.M."/>
            <person name="Dallman T."/>
            <person name="Nair S."/>
            <person name="De Pinna E."/>
            <person name="Peters T."/>
            <person name="Grant K."/>
        </authorList>
    </citation>
    <scope>NUCLEOTIDE SEQUENCE</scope>
    <source>
        <strain evidence="1">287711</strain>
    </source>
</reference>
<protein>
    <submittedName>
        <fullName evidence="1">Acetyltransferase</fullName>
    </submittedName>
</protein>
<keyword evidence="1" id="KW-0808">Transferase</keyword>
<dbReference type="EMBL" id="AAVUMO010000020">
    <property type="protein sequence ID" value="EGE3745009.1"/>
    <property type="molecule type" value="Genomic_DNA"/>
</dbReference>